<dbReference type="SUPFAM" id="SSF52518">
    <property type="entry name" value="Thiamin diphosphate-binding fold (THDP-binding)"/>
    <property type="match status" value="1"/>
</dbReference>
<reference evidence="3" key="1">
    <citation type="journal article" date="2014" name="Front. Microbiol.">
        <title>High frequency of phylogenetically diverse reductive dehalogenase-homologous genes in deep subseafloor sedimentary metagenomes.</title>
        <authorList>
            <person name="Kawai M."/>
            <person name="Futagami T."/>
            <person name="Toyoda A."/>
            <person name="Takaki Y."/>
            <person name="Nishi S."/>
            <person name="Hori S."/>
            <person name="Arai W."/>
            <person name="Tsubouchi T."/>
            <person name="Morono Y."/>
            <person name="Uchiyama I."/>
            <person name="Ito T."/>
            <person name="Fujiyama A."/>
            <person name="Inagaki F."/>
            <person name="Takami H."/>
        </authorList>
    </citation>
    <scope>NUCLEOTIDE SEQUENCE</scope>
    <source>
        <strain evidence="3">Expedition CK06-06</strain>
    </source>
</reference>
<dbReference type="EMBL" id="BARW01016943">
    <property type="protein sequence ID" value="GAI96985.1"/>
    <property type="molecule type" value="Genomic_DNA"/>
</dbReference>
<dbReference type="PANTHER" id="PTHR11516">
    <property type="entry name" value="PYRUVATE DEHYDROGENASE E1 COMPONENT, ALPHA SUBUNIT BACTERIAL AND ORGANELLAR"/>
    <property type="match status" value="1"/>
</dbReference>
<dbReference type="InterPro" id="IPR050642">
    <property type="entry name" value="PDH_E1_Alpha_Subunit"/>
</dbReference>
<comment type="caution">
    <text evidence="3">The sequence shown here is derived from an EMBL/GenBank/DDBJ whole genome shotgun (WGS) entry which is preliminary data.</text>
</comment>
<dbReference type="AlphaFoldDB" id="X1UAW3"/>
<feature type="non-terminal residue" evidence="3">
    <location>
        <position position="49"/>
    </location>
</feature>
<evidence type="ECO:0000313" key="3">
    <source>
        <dbReference type="EMBL" id="GAI96985.1"/>
    </source>
</evidence>
<dbReference type="GO" id="GO:0004739">
    <property type="term" value="F:pyruvate dehydrogenase (acetyl-transferring) activity"/>
    <property type="evidence" value="ECO:0007669"/>
    <property type="project" value="TreeGrafter"/>
</dbReference>
<name>X1UAW3_9ZZZZ</name>
<evidence type="ECO:0008006" key="4">
    <source>
        <dbReference type="Google" id="ProtNLM"/>
    </source>
</evidence>
<evidence type="ECO:0000256" key="1">
    <source>
        <dbReference type="ARBA" id="ARBA00001964"/>
    </source>
</evidence>
<sequence>MDIEREKLIDMYRKMIRIRTFEERARKEFAAGKIPGFVHLYSGQEASAV</sequence>
<dbReference type="Gene3D" id="3.40.50.970">
    <property type="match status" value="1"/>
</dbReference>
<gene>
    <name evidence="3" type="ORF">S12H4_29382</name>
</gene>
<keyword evidence="2" id="KW-0786">Thiamine pyrophosphate</keyword>
<protein>
    <recommendedName>
        <fullName evidence="4">Dehydrogenase E1 component domain-containing protein</fullName>
    </recommendedName>
</protein>
<dbReference type="InterPro" id="IPR029061">
    <property type="entry name" value="THDP-binding"/>
</dbReference>
<accession>X1UAW3</accession>
<organism evidence="3">
    <name type="scientific">marine sediment metagenome</name>
    <dbReference type="NCBI Taxonomy" id="412755"/>
    <lineage>
        <taxon>unclassified sequences</taxon>
        <taxon>metagenomes</taxon>
        <taxon>ecological metagenomes</taxon>
    </lineage>
</organism>
<evidence type="ECO:0000256" key="2">
    <source>
        <dbReference type="ARBA" id="ARBA00023052"/>
    </source>
</evidence>
<comment type="cofactor">
    <cofactor evidence="1">
        <name>thiamine diphosphate</name>
        <dbReference type="ChEBI" id="CHEBI:58937"/>
    </cofactor>
</comment>
<dbReference type="GO" id="GO:0006086">
    <property type="term" value="P:pyruvate decarboxylation to acetyl-CoA"/>
    <property type="evidence" value="ECO:0007669"/>
    <property type="project" value="TreeGrafter"/>
</dbReference>
<proteinExistence type="predicted"/>
<dbReference type="PANTHER" id="PTHR11516:SF60">
    <property type="entry name" value="PYRUVATE DEHYDROGENASE E1 COMPONENT SUBUNIT ALPHA"/>
    <property type="match status" value="1"/>
</dbReference>